<name>A0ABT5BTA8_9BACT</name>
<keyword evidence="2" id="KW-1185">Reference proteome</keyword>
<dbReference type="Proteomes" id="UP001217485">
    <property type="component" value="Unassembled WGS sequence"/>
</dbReference>
<organism evidence="1 2">
    <name type="scientific">Sorangium atrum</name>
    <dbReference type="NCBI Taxonomy" id="2995308"/>
    <lineage>
        <taxon>Bacteria</taxon>
        <taxon>Pseudomonadati</taxon>
        <taxon>Myxococcota</taxon>
        <taxon>Polyangia</taxon>
        <taxon>Polyangiales</taxon>
        <taxon>Polyangiaceae</taxon>
        <taxon>Sorangium</taxon>
    </lineage>
</organism>
<evidence type="ECO:0000313" key="1">
    <source>
        <dbReference type="EMBL" id="MDC0677390.1"/>
    </source>
</evidence>
<evidence type="ECO:0000313" key="2">
    <source>
        <dbReference type="Proteomes" id="UP001217485"/>
    </source>
</evidence>
<gene>
    <name evidence="1" type="ORF">POL72_06515</name>
</gene>
<protein>
    <submittedName>
        <fullName evidence="1">Uncharacterized protein</fullName>
    </submittedName>
</protein>
<reference evidence="1 2" key="1">
    <citation type="submission" date="2023-01" db="EMBL/GenBank/DDBJ databases">
        <title>Minimal conservation of predation-associated metabolite biosynthetic gene clusters underscores biosynthetic potential of Myxococcota including descriptions for ten novel species: Archangium lansinium sp. nov., Myxococcus landrumus sp. nov., Nannocystis bai.</title>
        <authorList>
            <person name="Ahearne A."/>
            <person name="Stevens C."/>
            <person name="Dowd S."/>
        </authorList>
    </citation>
    <scope>NUCLEOTIDE SEQUENCE [LARGE SCALE GENOMIC DNA]</scope>
    <source>
        <strain evidence="1 2">WIWO2</strain>
    </source>
</reference>
<dbReference type="RefSeq" id="WP_272094151.1">
    <property type="nucleotide sequence ID" value="NZ_JAQNDK010000001.1"/>
</dbReference>
<accession>A0ABT5BTA8</accession>
<sequence length="535" mass="59812">MMSGNRELSDGLSQLGAAAVISRPHDRRALAKLAPPGCTPRWVEAAALLLQLTSGRGLPVLGDDDFGVLADFDCSPRQRRSDLPGLVIARHASGRPVVLASRDGAVYVGRFEQRLGASLRIFLERLAAELIPVPAAYGFRIHDRSRDDARKLANKIRIVENFAASSAHDHCWSDDQWFVVQDRIAARSFDDLPTLLAAAEATGVEIGLHDGRADALLVEVYQPVPEEPQYHMKTGIGELSICATADRRIEQALHYGDIGTEWAEWSEGELLVQRKRPIVELFKPIPDLQEYLEARRIQRVDCFRRTEEHLRKLYGADLWPVLAALERDYGGLIAEDDLTYWALFHIKPLVAPGFIAETAPERERVGSIKGEQVHRVGTVRLDHQLCVDARGRFYITDHMCYDIEAGGEDLESTLLRLALDWKYERWRTDACLGGFLDPQDAARLIEELRGVIERKLDTFGHAYYQGPGFVLRHPKAVLGQKSFFHLVASSAKRFSDVLRSLTANGQPIKVEQDNLSFPTDEELALCARSGVLLAE</sequence>
<comment type="caution">
    <text evidence="1">The sequence shown here is derived from an EMBL/GenBank/DDBJ whole genome shotgun (WGS) entry which is preliminary data.</text>
</comment>
<dbReference type="EMBL" id="JAQNDK010000001">
    <property type="protein sequence ID" value="MDC0677390.1"/>
    <property type="molecule type" value="Genomic_DNA"/>
</dbReference>
<proteinExistence type="predicted"/>